<evidence type="ECO:0000256" key="1">
    <source>
        <dbReference type="SAM" id="MobiDB-lite"/>
    </source>
</evidence>
<evidence type="ECO:0000313" key="3">
    <source>
        <dbReference type="Proteomes" id="UP000276991"/>
    </source>
</evidence>
<dbReference type="Proteomes" id="UP000276991">
    <property type="component" value="Unassembled WGS sequence"/>
</dbReference>
<feature type="compositionally biased region" description="Low complexity" evidence="1">
    <location>
        <begin position="107"/>
        <end position="125"/>
    </location>
</feature>
<proteinExistence type="predicted"/>
<protein>
    <submittedName>
        <fullName evidence="2">Uncharacterized protein</fullName>
    </submittedName>
</protein>
<sequence length="125" mass="14516">MNALQSSVKCSREAAQSLFTDACAHVRSSFDWMNEMKKEARKWREEKREWYEKRRAVCNAKTEITQETCLQAAEQVNYERQKRERRCDIPLLKRAMTSWRDGDDDNNNNSDSDGTATATATAMGR</sequence>
<dbReference type="AlphaFoldDB" id="A0A498SA16"/>
<keyword evidence="3" id="KW-1185">Reference proteome</keyword>
<reference evidence="2 3" key="1">
    <citation type="submission" date="2018-08" db="EMBL/GenBank/DDBJ databases">
        <authorList>
            <person name="Laetsch R D."/>
            <person name="Stevens L."/>
            <person name="Kumar S."/>
            <person name="Blaxter L. M."/>
        </authorList>
    </citation>
    <scope>NUCLEOTIDE SEQUENCE [LARGE SCALE GENOMIC DNA]</scope>
</reference>
<accession>A0A498SA16</accession>
<dbReference type="EMBL" id="UPTC01000412">
    <property type="protein sequence ID" value="VBB28475.1"/>
    <property type="molecule type" value="Genomic_DNA"/>
</dbReference>
<gene>
    <name evidence="2" type="ORF">NAV_LOCUS3305</name>
</gene>
<organism evidence="2 3">
    <name type="scientific">Acanthocheilonema viteae</name>
    <name type="common">Filarial nematode worm</name>
    <name type="synonym">Dipetalonema viteae</name>
    <dbReference type="NCBI Taxonomy" id="6277"/>
    <lineage>
        <taxon>Eukaryota</taxon>
        <taxon>Metazoa</taxon>
        <taxon>Ecdysozoa</taxon>
        <taxon>Nematoda</taxon>
        <taxon>Chromadorea</taxon>
        <taxon>Rhabditida</taxon>
        <taxon>Spirurina</taxon>
        <taxon>Spiruromorpha</taxon>
        <taxon>Filarioidea</taxon>
        <taxon>Onchocercidae</taxon>
        <taxon>Acanthocheilonema</taxon>
    </lineage>
</organism>
<evidence type="ECO:0000313" key="2">
    <source>
        <dbReference type="EMBL" id="VBB28475.1"/>
    </source>
</evidence>
<feature type="region of interest" description="Disordered" evidence="1">
    <location>
        <begin position="98"/>
        <end position="125"/>
    </location>
</feature>
<name>A0A498SA16_ACAVI</name>